<dbReference type="AlphaFoldDB" id="M1D3C3"/>
<dbReference type="EnsemblPlants" id="PGSC0003DMT400080332">
    <property type="protein sequence ID" value="PGSC0003DMT400080332"/>
    <property type="gene ID" value="PGSC0003DMG400031274"/>
</dbReference>
<reference evidence="3" key="1">
    <citation type="journal article" date="2011" name="Nature">
        <title>Genome sequence and analysis of the tuber crop potato.</title>
        <authorList>
            <consortium name="The Potato Genome Sequencing Consortium"/>
        </authorList>
    </citation>
    <scope>NUCLEOTIDE SEQUENCE [LARGE SCALE GENOMIC DNA]</scope>
    <source>
        <strain evidence="3">cv. DM1-3 516 R44</strain>
    </source>
</reference>
<keyword evidence="3" id="KW-1185">Reference proteome</keyword>
<evidence type="ECO:0000313" key="3">
    <source>
        <dbReference type="Proteomes" id="UP000011115"/>
    </source>
</evidence>
<dbReference type="InterPro" id="IPR036047">
    <property type="entry name" value="F-box-like_dom_sf"/>
</dbReference>
<organism evidence="2 3">
    <name type="scientific">Solanum tuberosum</name>
    <name type="common">Potato</name>
    <dbReference type="NCBI Taxonomy" id="4113"/>
    <lineage>
        <taxon>Eukaryota</taxon>
        <taxon>Viridiplantae</taxon>
        <taxon>Streptophyta</taxon>
        <taxon>Embryophyta</taxon>
        <taxon>Tracheophyta</taxon>
        <taxon>Spermatophyta</taxon>
        <taxon>Magnoliopsida</taxon>
        <taxon>eudicotyledons</taxon>
        <taxon>Gunneridae</taxon>
        <taxon>Pentapetalae</taxon>
        <taxon>asterids</taxon>
        <taxon>lamiids</taxon>
        <taxon>Solanales</taxon>
        <taxon>Solanaceae</taxon>
        <taxon>Solanoideae</taxon>
        <taxon>Solaneae</taxon>
        <taxon>Solanum</taxon>
    </lineage>
</organism>
<feature type="domain" description="F-box" evidence="1">
    <location>
        <begin position="3"/>
        <end position="49"/>
    </location>
</feature>
<dbReference type="InterPro" id="IPR050796">
    <property type="entry name" value="SCF_F-box_component"/>
</dbReference>
<dbReference type="Gene3D" id="1.20.1280.50">
    <property type="match status" value="1"/>
</dbReference>
<accession>M1D3C3</accession>
<dbReference type="HOGENOM" id="CLU_149598_0_0_1"/>
<sequence>MAESTISVLPHEIIIEILLKVPPKSLLKFMCVSKSWLELISSTKFIKNHLKLTANDKEYSHHGIIFQEFACNFKVCCLPSMLNKERNTDLFDIGSPMDCRFCQWIDLSV</sequence>
<dbReference type="InterPro" id="IPR001810">
    <property type="entry name" value="F-box_dom"/>
</dbReference>
<dbReference type="PROSITE" id="PS50181">
    <property type="entry name" value="FBOX"/>
    <property type="match status" value="1"/>
</dbReference>
<dbReference type="OMA" id="NKERNTD"/>
<evidence type="ECO:0000313" key="2">
    <source>
        <dbReference type="EnsemblPlants" id="PGSC0003DMT400080332"/>
    </source>
</evidence>
<dbReference type="PaxDb" id="4113-PGSC0003DMT400080332"/>
<dbReference type="SUPFAM" id="SSF81383">
    <property type="entry name" value="F-box domain"/>
    <property type="match status" value="1"/>
</dbReference>
<name>M1D3C3_SOLTU</name>
<evidence type="ECO:0000259" key="1">
    <source>
        <dbReference type="PROSITE" id="PS50181"/>
    </source>
</evidence>
<dbReference type="Pfam" id="PF00646">
    <property type="entry name" value="F-box"/>
    <property type="match status" value="1"/>
</dbReference>
<dbReference type="PANTHER" id="PTHR31672:SF13">
    <property type="entry name" value="F-BOX PROTEIN CPR30-LIKE"/>
    <property type="match status" value="1"/>
</dbReference>
<dbReference type="PANTHER" id="PTHR31672">
    <property type="entry name" value="BNACNNG10540D PROTEIN"/>
    <property type="match status" value="1"/>
</dbReference>
<dbReference type="InParanoid" id="M1D3C3"/>
<dbReference type="Proteomes" id="UP000011115">
    <property type="component" value="Unassembled WGS sequence"/>
</dbReference>
<dbReference type="SMART" id="SM00256">
    <property type="entry name" value="FBOX"/>
    <property type="match status" value="1"/>
</dbReference>
<protein>
    <submittedName>
        <fullName evidence="2">S haplotype-specific F-box protein</fullName>
    </submittedName>
</protein>
<dbReference type="Gramene" id="PGSC0003DMT400080332">
    <property type="protein sequence ID" value="PGSC0003DMT400080332"/>
    <property type="gene ID" value="PGSC0003DMG400031274"/>
</dbReference>
<reference evidence="2" key="2">
    <citation type="submission" date="2015-06" db="UniProtKB">
        <authorList>
            <consortium name="EnsemblPlants"/>
        </authorList>
    </citation>
    <scope>IDENTIFICATION</scope>
    <source>
        <strain evidence="2">DM1-3 516 R44</strain>
    </source>
</reference>
<proteinExistence type="predicted"/>